<gene>
    <name evidence="13" type="primary">dnaE2</name>
    <name evidence="15" type="ORF">AUP43_16400</name>
</gene>
<evidence type="ECO:0000256" key="5">
    <source>
        <dbReference type="ARBA" id="ARBA00022490"/>
    </source>
</evidence>
<dbReference type="RefSeq" id="WP_067552361.1">
    <property type="nucleotide sequence ID" value="NZ_LPXN01000025.1"/>
</dbReference>
<dbReference type="AlphaFoldDB" id="A0A154WFW0"/>
<dbReference type="Pfam" id="PF02811">
    <property type="entry name" value="PHP"/>
    <property type="match status" value="1"/>
</dbReference>
<dbReference type="Pfam" id="PF14579">
    <property type="entry name" value="HHH_6"/>
    <property type="match status" value="1"/>
</dbReference>
<dbReference type="InterPro" id="IPR004013">
    <property type="entry name" value="PHP_dom"/>
</dbReference>
<dbReference type="GO" id="GO:0008408">
    <property type="term" value="F:3'-5' exonuclease activity"/>
    <property type="evidence" value="ECO:0007669"/>
    <property type="project" value="InterPro"/>
</dbReference>
<evidence type="ECO:0000256" key="10">
    <source>
        <dbReference type="ARBA" id="ARBA00022932"/>
    </source>
</evidence>
<proteinExistence type="inferred from homology"/>
<comment type="function">
    <text evidence="13">DNA polymerase involved in damage-induced mutagenesis and translesion synthesis (TLS). It is not the major replicative DNA polymerase.</text>
</comment>
<dbReference type="GO" id="GO:0005737">
    <property type="term" value="C:cytoplasm"/>
    <property type="evidence" value="ECO:0007669"/>
    <property type="project" value="UniProtKB-SubCell"/>
</dbReference>
<keyword evidence="10 13" id="KW-0239">DNA-directed DNA polymerase</keyword>
<dbReference type="Gene3D" id="1.10.150.870">
    <property type="match status" value="1"/>
</dbReference>
<comment type="similarity">
    <text evidence="2 13">Belongs to the DNA polymerase type-C family. DnaE2 subfamily.</text>
</comment>
<dbReference type="PANTHER" id="PTHR32294">
    <property type="entry name" value="DNA POLYMERASE III SUBUNIT ALPHA"/>
    <property type="match status" value="1"/>
</dbReference>
<keyword evidence="5 13" id="KW-0963">Cytoplasm</keyword>
<feature type="domain" description="Polymerase/histidinol phosphatase N-terminal" evidence="14">
    <location>
        <begin position="3"/>
        <end position="70"/>
    </location>
</feature>
<dbReference type="InterPro" id="IPR004365">
    <property type="entry name" value="NA-bd_OB_tRNA"/>
</dbReference>
<dbReference type="SUPFAM" id="SSF89550">
    <property type="entry name" value="PHP domain-like"/>
    <property type="match status" value="1"/>
</dbReference>
<keyword evidence="6 13" id="KW-0808">Transferase</keyword>
<evidence type="ECO:0000256" key="6">
    <source>
        <dbReference type="ARBA" id="ARBA00022679"/>
    </source>
</evidence>
<dbReference type="Pfam" id="PF17657">
    <property type="entry name" value="DNA_pol3_finger"/>
    <property type="match status" value="1"/>
</dbReference>
<dbReference type="InterPro" id="IPR016195">
    <property type="entry name" value="Pol/histidinol_Pase-like"/>
</dbReference>
<keyword evidence="8 13" id="KW-0235">DNA replication</keyword>
<protein>
    <recommendedName>
        <fullName evidence="4 13">Error-prone DNA polymerase</fullName>
        <ecNumber evidence="3 13">2.7.7.7</ecNumber>
    </recommendedName>
</protein>
<dbReference type="GO" id="GO:0006281">
    <property type="term" value="P:DNA repair"/>
    <property type="evidence" value="ECO:0007669"/>
    <property type="project" value="UniProtKB-UniRule"/>
</dbReference>
<dbReference type="GO" id="GO:0003887">
    <property type="term" value="F:DNA-directed DNA polymerase activity"/>
    <property type="evidence" value="ECO:0007669"/>
    <property type="project" value="UniProtKB-UniRule"/>
</dbReference>
<dbReference type="CDD" id="cd07434">
    <property type="entry name" value="PHP_PolIIIA_DnaE2"/>
    <property type="match status" value="1"/>
</dbReference>
<organism evidence="15 16">
    <name type="scientific">Oceanibaculum pacificum</name>
    <dbReference type="NCBI Taxonomy" id="580166"/>
    <lineage>
        <taxon>Bacteria</taxon>
        <taxon>Pseudomonadati</taxon>
        <taxon>Pseudomonadota</taxon>
        <taxon>Alphaproteobacteria</taxon>
        <taxon>Rhodospirillales</taxon>
        <taxon>Oceanibaculaceae</taxon>
        <taxon>Oceanibaculum</taxon>
    </lineage>
</organism>
<accession>A0A154WFW0</accession>
<evidence type="ECO:0000256" key="13">
    <source>
        <dbReference type="HAMAP-Rule" id="MF_01902"/>
    </source>
</evidence>
<dbReference type="Gene3D" id="3.20.20.140">
    <property type="entry name" value="Metal-dependent hydrolases"/>
    <property type="match status" value="1"/>
</dbReference>
<dbReference type="NCBIfam" id="TIGR00594">
    <property type="entry name" value="polc"/>
    <property type="match status" value="1"/>
</dbReference>
<name>A0A154WFW0_9PROT</name>
<evidence type="ECO:0000256" key="7">
    <source>
        <dbReference type="ARBA" id="ARBA00022695"/>
    </source>
</evidence>
<keyword evidence="9 13" id="KW-0227">DNA damage</keyword>
<dbReference type="InterPro" id="IPR029460">
    <property type="entry name" value="DNAPol_HHH"/>
</dbReference>
<dbReference type="EC" id="2.7.7.7" evidence="3 13"/>
<dbReference type="CDD" id="cd04485">
    <property type="entry name" value="DnaE_OBF"/>
    <property type="match status" value="1"/>
</dbReference>
<dbReference type="InterPro" id="IPR003141">
    <property type="entry name" value="Pol/His_phosphatase_N"/>
</dbReference>
<keyword evidence="7 13" id="KW-0548">Nucleotidyltransferase</keyword>
<dbReference type="InterPro" id="IPR011708">
    <property type="entry name" value="DNA_pol3_alpha_NTPase_dom"/>
</dbReference>
<dbReference type="GO" id="GO:0003676">
    <property type="term" value="F:nucleic acid binding"/>
    <property type="evidence" value="ECO:0007669"/>
    <property type="project" value="InterPro"/>
</dbReference>
<evidence type="ECO:0000256" key="4">
    <source>
        <dbReference type="ARBA" id="ARBA00017273"/>
    </source>
</evidence>
<comment type="catalytic activity">
    <reaction evidence="12 13">
        <text>DNA(n) + a 2'-deoxyribonucleoside 5'-triphosphate = DNA(n+1) + diphosphate</text>
        <dbReference type="Rhea" id="RHEA:22508"/>
        <dbReference type="Rhea" id="RHEA-COMP:17339"/>
        <dbReference type="Rhea" id="RHEA-COMP:17340"/>
        <dbReference type="ChEBI" id="CHEBI:33019"/>
        <dbReference type="ChEBI" id="CHEBI:61560"/>
        <dbReference type="ChEBI" id="CHEBI:173112"/>
        <dbReference type="EC" id="2.7.7.7"/>
    </reaction>
</comment>
<dbReference type="Pfam" id="PF01336">
    <property type="entry name" value="tRNA_anti-codon"/>
    <property type="match status" value="1"/>
</dbReference>
<evidence type="ECO:0000256" key="3">
    <source>
        <dbReference type="ARBA" id="ARBA00012417"/>
    </source>
</evidence>
<dbReference type="STRING" id="580166.AUP43_16400"/>
<evidence type="ECO:0000256" key="12">
    <source>
        <dbReference type="ARBA" id="ARBA00049244"/>
    </source>
</evidence>
<dbReference type="NCBIfam" id="NF004225">
    <property type="entry name" value="PRK05672.1"/>
    <property type="match status" value="1"/>
</dbReference>
<evidence type="ECO:0000256" key="11">
    <source>
        <dbReference type="ARBA" id="ARBA00023204"/>
    </source>
</evidence>
<evidence type="ECO:0000313" key="15">
    <source>
        <dbReference type="EMBL" id="KZD12414.1"/>
    </source>
</evidence>
<evidence type="ECO:0000256" key="2">
    <source>
        <dbReference type="ARBA" id="ARBA00007391"/>
    </source>
</evidence>
<dbReference type="InterPro" id="IPR040982">
    <property type="entry name" value="DNA_pol3_finger"/>
</dbReference>
<sequence length="1068" mass="117297">MYAELQVTSNYSFLRGGSHAAELVERAKALGLAAIGIADRNSLAGVVRMHAAAKPAGIRLVVGAQLDFRDAPSLLCFPQDRAAYGRLSSLLTLGKRRAPKGTCYLDLADLEAHVEGQQLVAICDDRPDDAFAAHLRELKRRAGNRLSLAACHLYRGDDKARLKALGDLADSVGVPLLATNDVLYHAPSRRPLQDVLTCIRQGCTIDTAGARLLANGERHLKDPAEMARLFRDRPEALRRSLEIVEACRFSLDDLRYEYPAEPVPPGETAQIALERLTWEGADKRFPGGVPEKVQATLRHELALIAQLSYAPYFLTVADIVRFARSRGILCQGRGSAANSAVCYCLGITAVDPDTHELLFERFVSAERNEPPDIDVDFEHERREEVIQYIYAKYGRERAGLAATVISYRPKSALRDVGKAMGLSQDAVGVLSRTVWGWGAEGIEADRIREAGLNPADRRLRLALRLAREIIGFPRHLSQHVGGFVITRGPLHEMVPIENAAMQDRTLIEWDKDDLDALGLLKIDVLALGMLTCLRKGFDLLRQHKGSDLDLATIPSEDPAVYDMLCRADSVGLFQVESRAQMSMLPRLKPRHFYDLVIEVSIVRPGPIQGDMVHPYLRRRNGEEPVAYPSPELERVLKRTLGVPLFQEQAMQIAIVAAGFTPSEADQLRRAMATFRKVGTIQYFEEKMIEGMVARSYDRGFAERCFGQIRGFGEYGFPESHAASFALLVYASSWLKCHHPAIFAAAILNSQPMGFYAPAQLVRDAAEHGVEVRPVDANHSQWDCTLEPGDAGLALRLGFRLMKGAREEEIERLVAARTAPYGSIAELQRRTGLSPASLERLARSDAFAGMGQDRRAALWQVRGLDISPLPLFAAADTVKPEPAVTLPAMALGEQVVEDYAVTGLSVKRHPLALLRDRLTADRMRACAELATLPSGARVCVAGLVLVRQRPGTASGVIFATLEDETGIANIIIWPKVFEAHRKALLGSRLLGVEGLLQREESVTHVIAHRLIDLNHHLAALGDVAEAGGAGGAFTGAIARADEVRRPGVDHRQKQVTTAEAVMPKGRNFR</sequence>
<dbReference type="PANTHER" id="PTHR32294:SF4">
    <property type="entry name" value="ERROR-PRONE DNA POLYMERASE"/>
    <property type="match status" value="1"/>
</dbReference>
<dbReference type="Proteomes" id="UP000076400">
    <property type="component" value="Unassembled WGS sequence"/>
</dbReference>
<evidence type="ECO:0000256" key="1">
    <source>
        <dbReference type="ARBA" id="ARBA00004496"/>
    </source>
</evidence>
<comment type="caution">
    <text evidence="15">The sequence shown here is derived from an EMBL/GenBank/DDBJ whole genome shotgun (WGS) entry which is preliminary data.</text>
</comment>
<evidence type="ECO:0000256" key="8">
    <source>
        <dbReference type="ARBA" id="ARBA00022705"/>
    </source>
</evidence>
<evidence type="ECO:0000256" key="9">
    <source>
        <dbReference type="ARBA" id="ARBA00022763"/>
    </source>
</evidence>
<dbReference type="InterPro" id="IPR004805">
    <property type="entry name" value="DnaE2/DnaE/PolC"/>
</dbReference>
<dbReference type="EMBL" id="LPXN01000025">
    <property type="protein sequence ID" value="KZD12414.1"/>
    <property type="molecule type" value="Genomic_DNA"/>
</dbReference>
<dbReference type="InterPro" id="IPR023073">
    <property type="entry name" value="DnaE2"/>
</dbReference>
<keyword evidence="11 13" id="KW-0234">DNA repair</keyword>
<comment type="subcellular location">
    <subcellularLocation>
        <location evidence="1 13">Cytoplasm</location>
    </subcellularLocation>
</comment>
<keyword evidence="16" id="KW-1185">Reference proteome</keyword>
<evidence type="ECO:0000259" key="14">
    <source>
        <dbReference type="SMART" id="SM00481"/>
    </source>
</evidence>
<dbReference type="HAMAP" id="MF_01902">
    <property type="entry name" value="DNApol_error_prone"/>
    <property type="match status" value="1"/>
</dbReference>
<dbReference type="Pfam" id="PF07733">
    <property type="entry name" value="DNA_pol3_alpha"/>
    <property type="match status" value="1"/>
</dbReference>
<dbReference type="GO" id="GO:0006260">
    <property type="term" value="P:DNA replication"/>
    <property type="evidence" value="ECO:0007669"/>
    <property type="project" value="UniProtKB-KW"/>
</dbReference>
<reference evidence="15 16" key="1">
    <citation type="submission" date="2015-12" db="EMBL/GenBank/DDBJ databases">
        <title>Genome sequence of Oceanibaculum pacificum MCCC 1A02656.</title>
        <authorList>
            <person name="Lu L."/>
            <person name="Lai Q."/>
            <person name="Shao Z."/>
            <person name="Qian P."/>
        </authorList>
    </citation>
    <scope>NUCLEOTIDE SEQUENCE [LARGE SCALE GENOMIC DNA]</scope>
    <source>
        <strain evidence="15 16">MCCC 1A02656</strain>
    </source>
</reference>
<dbReference type="OrthoDB" id="9803237at2"/>
<evidence type="ECO:0000313" key="16">
    <source>
        <dbReference type="Proteomes" id="UP000076400"/>
    </source>
</evidence>
<dbReference type="SMART" id="SM00481">
    <property type="entry name" value="POLIIIAc"/>
    <property type="match status" value="1"/>
</dbReference>